<evidence type="ECO:0000256" key="3">
    <source>
        <dbReference type="ARBA" id="ARBA00022692"/>
    </source>
</evidence>
<evidence type="ECO:0000313" key="7">
    <source>
        <dbReference type="EMBL" id="RKP53626.1"/>
    </source>
</evidence>
<comment type="subcellular location">
    <subcellularLocation>
        <location evidence="1">Cell membrane</location>
        <topology evidence="1">Multi-pass membrane protein</topology>
    </subcellularLocation>
</comment>
<keyword evidence="4 6" id="KW-1133">Transmembrane helix</keyword>
<organism evidence="7 8">
    <name type="scientific">Pararobbsia silviterrae</name>
    <dbReference type="NCBI Taxonomy" id="1792498"/>
    <lineage>
        <taxon>Bacteria</taxon>
        <taxon>Pseudomonadati</taxon>
        <taxon>Pseudomonadota</taxon>
        <taxon>Betaproteobacteria</taxon>
        <taxon>Burkholderiales</taxon>
        <taxon>Burkholderiaceae</taxon>
        <taxon>Pararobbsia</taxon>
    </lineage>
</organism>
<comment type="caution">
    <text evidence="7">The sequence shown here is derived from an EMBL/GenBank/DDBJ whole genome shotgun (WGS) entry which is preliminary data.</text>
</comment>
<evidence type="ECO:0000256" key="2">
    <source>
        <dbReference type="ARBA" id="ARBA00022475"/>
    </source>
</evidence>
<reference evidence="7 8" key="1">
    <citation type="submission" date="2018-10" db="EMBL/GenBank/DDBJ databases">
        <title>Robbsia sp. DHC34, isolated from soil.</title>
        <authorList>
            <person name="Gao Z.-H."/>
            <person name="Qiu L.-H."/>
        </authorList>
    </citation>
    <scope>NUCLEOTIDE SEQUENCE [LARGE SCALE GENOMIC DNA]</scope>
    <source>
        <strain evidence="7 8">DHC34</strain>
    </source>
</reference>
<gene>
    <name evidence="7" type="ORF">D7S86_15240</name>
</gene>
<feature type="transmembrane region" description="Helical" evidence="6">
    <location>
        <begin position="267"/>
        <end position="292"/>
    </location>
</feature>
<dbReference type="EMBL" id="RBZU01000006">
    <property type="protein sequence ID" value="RKP53626.1"/>
    <property type="molecule type" value="Genomic_DNA"/>
</dbReference>
<feature type="transmembrane region" description="Helical" evidence="6">
    <location>
        <begin position="181"/>
        <end position="200"/>
    </location>
</feature>
<keyword evidence="5 6" id="KW-0472">Membrane</keyword>
<keyword evidence="2" id="KW-1003">Cell membrane</keyword>
<evidence type="ECO:0000256" key="6">
    <source>
        <dbReference type="SAM" id="Phobius"/>
    </source>
</evidence>
<dbReference type="Proteomes" id="UP000270342">
    <property type="component" value="Unassembled WGS sequence"/>
</dbReference>
<evidence type="ECO:0000313" key="8">
    <source>
        <dbReference type="Proteomes" id="UP000270342"/>
    </source>
</evidence>
<proteinExistence type="predicted"/>
<feature type="transmembrane region" description="Helical" evidence="6">
    <location>
        <begin position="103"/>
        <end position="125"/>
    </location>
</feature>
<dbReference type="OrthoDB" id="3460090at2"/>
<feature type="transmembrane region" description="Helical" evidence="6">
    <location>
        <begin position="69"/>
        <end position="91"/>
    </location>
</feature>
<feature type="transmembrane region" description="Helical" evidence="6">
    <location>
        <begin position="304"/>
        <end position="324"/>
    </location>
</feature>
<evidence type="ECO:0000256" key="1">
    <source>
        <dbReference type="ARBA" id="ARBA00004651"/>
    </source>
</evidence>
<dbReference type="AlphaFoldDB" id="A0A494XZL2"/>
<dbReference type="PANTHER" id="PTHR30482:SF17">
    <property type="entry name" value="ABC TRANSPORTER ATP-BINDING PROTEIN"/>
    <property type="match status" value="1"/>
</dbReference>
<evidence type="ECO:0000256" key="5">
    <source>
        <dbReference type="ARBA" id="ARBA00023136"/>
    </source>
</evidence>
<sequence>MKSATSIETGASSVALDVRAVGKRWSRWRPAEIVFWIVALGVCFAPVNNFLLLNEIAILALFAVSLDLILGYTGIVSLGHAAFFGLGAYTAALLAKHFNMDPILGMVVSCGVATLAGLLTSVLVMRGSDLTRLMVTLGVASILHELANKLSWLTGGADGMTGVPMVPLFGHIDFDIFGRVAYSYSIVTVFVLFVIARAIVKSPFGMSLRVIHQNPLRAAAMGVPVNARRTAAYTLSAAYAGVAGALLAQTTGFASLDVLDFHRSADVLLMLMIGGAGYLYGGIIGAAVFRFMQNWLADLTPQYWEFWIGLLLVVIVIVGHDRLVRPWTWFRRSGGKA</sequence>
<dbReference type="GO" id="GO:0005886">
    <property type="term" value="C:plasma membrane"/>
    <property type="evidence" value="ECO:0007669"/>
    <property type="project" value="UniProtKB-SubCell"/>
</dbReference>
<dbReference type="PANTHER" id="PTHR30482">
    <property type="entry name" value="HIGH-AFFINITY BRANCHED-CHAIN AMINO ACID TRANSPORT SYSTEM PERMEASE"/>
    <property type="match status" value="1"/>
</dbReference>
<protein>
    <submittedName>
        <fullName evidence="7">Branched-chain amino acid ABC transporter permease</fullName>
    </submittedName>
</protein>
<dbReference type="CDD" id="cd06581">
    <property type="entry name" value="TM_PBP1_LivM_like"/>
    <property type="match status" value="1"/>
</dbReference>
<keyword evidence="3 6" id="KW-0812">Transmembrane</keyword>
<dbReference type="Pfam" id="PF02653">
    <property type="entry name" value="BPD_transp_2"/>
    <property type="match status" value="1"/>
</dbReference>
<dbReference type="RefSeq" id="WP_121087701.1">
    <property type="nucleotide sequence ID" value="NZ_RBZU01000006.1"/>
</dbReference>
<keyword evidence="8" id="KW-1185">Reference proteome</keyword>
<dbReference type="InterPro" id="IPR001851">
    <property type="entry name" value="ABC_transp_permease"/>
</dbReference>
<dbReference type="GO" id="GO:0015658">
    <property type="term" value="F:branched-chain amino acid transmembrane transporter activity"/>
    <property type="evidence" value="ECO:0007669"/>
    <property type="project" value="InterPro"/>
</dbReference>
<accession>A0A494XZL2</accession>
<evidence type="ECO:0000256" key="4">
    <source>
        <dbReference type="ARBA" id="ARBA00022989"/>
    </source>
</evidence>
<dbReference type="InterPro" id="IPR043428">
    <property type="entry name" value="LivM-like"/>
</dbReference>
<name>A0A494XZL2_9BURK</name>
<feature type="transmembrane region" description="Helical" evidence="6">
    <location>
        <begin position="33"/>
        <end position="63"/>
    </location>
</feature>